<dbReference type="AlphaFoldDB" id="A0A7W2FDZ4"/>
<accession>A0A7W2FDZ4</accession>
<evidence type="ECO:0000313" key="2">
    <source>
        <dbReference type="Proteomes" id="UP000573499"/>
    </source>
</evidence>
<evidence type="ECO:0000313" key="1">
    <source>
        <dbReference type="EMBL" id="MBA5689981.1"/>
    </source>
</evidence>
<name>A0A7W2FDZ4_9BURK</name>
<proteinExistence type="predicted"/>
<gene>
    <name evidence="1" type="ORF">H3H39_23305</name>
</gene>
<dbReference type="Proteomes" id="UP000573499">
    <property type="component" value="Unassembled WGS sequence"/>
</dbReference>
<dbReference type="RefSeq" id="WP_182156772.1">
    <property type="nucleotide sequence ID" value="NZ_JACEZU010000013.1"/>
</dbReference>
<sequence length="129" mass="13933">MAQQHARNRVHAQSVSSSVAASSAAFALPWFESATLAQQFNRAATAAGLPVDEVGYVLEEGADQPFIRYRVSMTVSASYPAIRRFVDNIGATLSHVDLDAISCTRPDIMVVPLTCELAFSAFFRKDGHG</sequence>
<dbReference type="InterPro" id="IPR014717">
    <property type="entry name" value="Transl_elong_EF1B/ribsomal_bS6"/>
</dbReference>
<comment type="caution">
    <text evidence="1">The sequence shown here is derived from an EMBL/GenBank/DDBJ whole genome shotgun (WGS) entry which is preliminary data.</text>
</comment>
<reference evidence="1 2" key="1">
    <citation type="submission" date="2020-07" db="EMBL/GenBank/DDBJ databases">
        <title>Novel species isolated from subtropical streams in China.</title>
        <authorList>
            <person name="Lu H."/>
        </authorList>
    </citation>
    <scope>NUCLEOTIDE SEQUENCE [LARGE SCALE GENOMIC DNA]</scope>
    <source>
        <strain evidence="1 2">LX47W</strain>
    </source>
</reference>
<protein>
    <submittedName>
        <fullName evidence="1">Uncharacterized protein</fullName>
    </submittedName>
</protein>
<dbReference type="EMBL" id="JACEZU010000013">
    <property type="protein sequence ID" value="MBA5689981.1"/>
    <property type="molecule type" value="Genomic_DNA"/>
</dbReference>
<keyword evidence="2" id="KW-1185">Reference proteome</keyword>
<organism evidence="1 2">
    <name type="scientific">Rugamonas apoptosis</name>
    <dbReference type="NCBI Taxonomy" id="2758570"/>
    <lineage>
        <taxon>Bacteria</taxon>
        <taxon>Pseudomonadati</taxon>
        <taxon>Pseudomonadota</taxon>
        <taxon>Betaproteobacteria</taxon>
        <taxon>Burkholderiales</taxon>
        <taxon>Oxalobacteraceae</taxon>
        <taxon>Telluria group</taxon>
        <taxon>Rugamonas</taxon>
    </lineage>
</organism>
<dbReference type="Gene3D" id="3.30.70.60">
    <property type="match status" value="1"/>
</dbReference>